<dbReference type="AlphaFoldDB" id="A0A2S9YCV5"/>
<sequence length="297" mass="31312">MLANTRPGHTGETGESGEIGEPGESAEPGESVSAGPRAEKLHVGVIITREAVDLSAEIGGTLTGVQLPIGTRVEAGTLLAQVEVAGLDAEFEAAQAALHVYSADLAQRQISAVDADRQDRRETALADAGVSPEAERERARLELELAQANQRKAAAELRQGKAALTGLRAKRESGQLVAPFSGKISSWYRDEGELVRTGDLVVRVTAVDHLWVRFAVPVADLGDIAPGDPITVALVPRGERVPGVVRHLAPELNLASQMIFVEAELQDMDLVDAPELMVGQGCHVSIGAPIESERAAP</sequence>
<dbReference type="SUPFAM" id="SSF111369">
    <property type="entry name" value="HlyD-like secretion proteins"/>
    <property type="match status" value="1"/>
</dbReference>
<evidence type="ECO:0000256" key="2">
    <source>
        <dbReference type="SAM" id="MobiDB-lite"/>
    </source>
</evidence>
<accession>A0A2S9YCV5</accession>
<comment type="caution">
    <text evidence="4">The sequence shown here is derived from an EMBL/GenBank/DDBJ whole genome shotgun (WGS) entry which is preliminary data.</text>
</comment>
<dbReference type="Gene3D" id="2.40.30.170">
    <property type="match status" value="1"/>
</dbReference>
<feature type="region of interest" description="Disordered" evidence="2">
    <location>
        <begin position="1"/>
        <end position="37"/>
    </location>
</feature>
<evidence type="ECO:0000259" key="3">
    <source>
        <dbReference type="Pfam" id="PF25917"/>
    </source>
</evidence>
<dbReference type="Pfam" id="PF25917">
    <property type="entry name" value="BSH_RND"/>
    <property type="match status" value="1"/>
</dbReference>
<proteinExistence type="predicted"/>
<feature type="compositionally biased region" description="Low complexity" evidence="2">
    <location>
        <begin position="22"/>
        <end position="35"/>
    </location>
</feature>
<evidence type="ECO:0000313" key="5">
    <source>
        <dbReference type="Proteomes" id="UP000237968"/>
    </source>
</evidence>
<keyword evidence="1" id="KW-0175">Coiled coil</keyword>
<dbReference type="InterPro" id="IPR058625">
    <property type="entry name" value="MdtA-like_BSH"/>
</dbReference>
<dbReference type="PANTHER" id="PTHR30469">
    <property type="entry name" value="MULTIDRUG RESISTANCE PROTEIN MDTA"/>
    <property type="match status" value="1"/>
</dbReference>
<name>A0A2S9YCV5_9BACT</name>
<dbReference type="Gene3D" id="1.10.287.470">
    <property type="entry name" value="Helix hairpin bin"/>
    <property type="match status" value="1"/>
</dbReference>
<evidence type="ECO:0000313" key="4">
    <source>
        <dbReference type="EMBL" id="PRQ02923.1"/>
    </source>
</evidence>
<dbReference type="Proteomes" id="UP000237968">
    <property type="component" value="Unassembled WGS sequence"/>
</dbReference>
<keyword evidence="5" id="KW-1185">Reference proteome</keyword>
<dbReference type="EMBL" id="PVNK01000108">
    <property type="protein sequence ID" value="PRQ02923.1"/>
    <property type="molecule type" value="Genomic_DNA"/>
</dbReference>
<dbReference type="GO" id="GO:0015562">
    <property type="term" value="F:efflux transmembrane transporter activity"/>
    <property type="evidence" value="ECO:0007669"/>
    <property type="project" value="TreeGrafter"/>
</dbReference>
<dbReference type="GO" id="GO:1990281">
    <property type="term" value="C:efflux pump complex"/>
    <property type="evidence" value="ECO:0007669"/>
    <property type="project" value="TreeGrafter"/>
</dbReference>
<protein>
    <submittedName>
        <fullName evidence="4">Nickel and cobalt resistance protein CnrB</fullName>
    </submittedName>
</protein>
<dbReference type="PANTHER" id="PTHR30469:SF15">
    <property type="entry name" value="HLYD FAMILY OF SECRETION PROTEINS"/>
    <property type="match status" value="1"/>
</dbReference>
<dbReference type="Gene3D" id="2.40.50.100">
    <property type="match status" value="1"/>
</dbReference>
<reference evidence="4 5" key="1">
    <citation type="submission" date="2018-03" db="EMBL/GenBank/DDBJ databases">
        <title>Draft Genome Sequences of the Obligatory Marine Myxobacteria Enhygromyxa salina SWB005.</title>
        <authorList>
            <person name="Poehlein A."/>
            <person name="Moghaddam J.A."/>
            <person name="Harms H."/>
            <person name="Alanjari M."/>
            <person name="Koenig G.M."/>
            <person name="Daniel R."/>
            <person name="Schaeberle T.F."/>
        </authorList>
    </citation>
    <scope>NUCLEOTIDE SEQUENCE [LARGE SCALE GENOMIC DNA]</scope>
    <source>
        <strain evidence="4 5">SWB005</strain>
    </source>
</reference>
<feature type="domain" description="Multidrug resistance protein MdtA-like barrel-sandwich hybrid" evidence="3">
    <location>
        <begin position="51"/>
        <end position="201"/>
    </location>
</feature>
<organism evidence="4 5">
    <name type="scientific">Enhygromyxa salina</name>
    <dbReference type="NCBI Taxonomy" id="215803"/>
    <lineage>
        <taxon>Bacteria</taxon>
        <taxon>Pseudomonadati</taxon>
        <taxon>Myxococcota</taxon>
        <taxon>Polyangia</taxon>
        <taxon>Nannocystales</taxon>
        <taxon>Nannocystaceae</taxon>
        <taxon>Enhygromyxa</taxon>
    </lineage>
</organism>
<gene>
    <name evidence="4" type="primary">cnrB_1</name>
    <name evidence="4" type="ORF">ENSA5_18610</name>
</gene>
<feature type="coiled-coil region" evidence="1">
    <location>
        <begin position="131"/>
        <end position="158"/>
    </location>
</feature>
<evidence type="ECO:0000256" key="1">
    <source>
        <dbReference type="SAM" id="Coils"/>
    </source>
</evidence>